<sequence length="134" mass="14449">MDSRAAIFSPGPRSERASEPRAPDGEAPLPSFPPNGEAEAGLLRKRTTTTTRTTTRCRRARRALTSLVARGSRDVPVGLDGCRPPFRNPVVPPSFLPPSAAVLWRPARSARSRAHRSASQGPGCRAMARRVSPE</sequence>
<comment type="caution">
    <text evidence="1">The sequence shown here is derived from an EMBL/GenBank/DDBJ whole genome shotgun (WGS) entry which is preliminary data.</text>
</comment>
<accession>A0AC60NRG5</accession>
<dbReference type="EMBL" id="JABSTQ010011602">
    <property type="protein sequence ID" value="KAG0409710.1"/>
    <property type="molecule type" value="Genomic_DNA"/>
</dbReference>
<organism evidence="1 2">
    <name type="scientific">Ixodes persulcatus</name>
    <name type="common">Taiga tick</name>
    <dbReference type="NCBI Taxonomy" id="34615"/>
    <lineage>
        <taxon>Eukaryota</taxon>
        <taxon>Metazoa</taxon>
        <taxon>Ecdysozoa</taxon>
        <taxon>Arthropoda</taxon>
        <taxon>Chelicerata</taxon>
        <taxon>Arachnida</taxon>
        <taxon>Acari</taxon>
        <taxon>Parasitiformes</taxon>
        <taxon>Ixodida</taxon>
        <taxon>Ixodoidea</taxon>
        <taxon>Ixodidae</taxon>
        <taxon>Ixodinae</taxon>
        <taxon>Ixodes</taxon>
    </lineage>
</organism>
<reference evidence="1 2" key="1">
    <citation type="journal article" date="2020" name="Cell">
        <title>Large-Scale Comparative Analyses of Tick Genomes Elucidate Their Genetic Diversity and Vector Capacities.</title>
        <authorList>
            <consortium name="Tick Genome and Microbiome Consortium (TIGMIC)"/>
            <person name="Jia N."/>
            <person name="Wang J."/>
            <person name="Shi W."/>
            <person name="Du L."/>
            <person name="Sun Y."/>
            <person name="Zhan W."/>
            <person name="Jiang J.F."/>
            <person name="Wang Q."/>
            <person name="Zhang B."/>
            <person name="Ji P."/>
            <person name="Bell-Sakyi L."/>
            <person name="Cui X.M."/>
            <person name="Yuan T.T."/>
            <person name="Jiang B.G."/>
            <person name="Yang W.F."/>
            <person name="Lam T.T."/>
            <person name="Chang Q.C."/>
            <person name="Ding S.J."/>
            <person name="Wang X.J."/>
            <person name="Zhu J.G."/>
            <person name="Ruan X.D."/>
            <person name="Zhao L."/>
            <person name="Wei J.T."/>
            <person name="Ye R.Z."/>
            <person name="Que T.C."/>
            <person name="Du C.H."/>
            <person name="Zhou Y.H."/>
            <person name="Cheng J.X."/>
            <person name="Dai P.F."/>
            <person name="Guo W.B."/>
            <person name="Han X.H."/>
            <person name="Huang E.J."/>
            <person name="Li L.F."/>
            <person name="Wei W."/>
            <person name="Gao Y.C."/>
            <person name="Liu J.Z."/>
            <person name="Shao H.Z."/>
            <person name="Wang X."/>
            <person name="Wang C.C."/>
            <person name="Yang T.C."/>
            <person name="Huo Q.B."/>
            <person name="Li W."/>
            <person name="Chen H.Y."/>
            <person name="Chen S.E."/>
            <person name="Zhou L.G."/>
            <person name="Ni X.B."/>
            <person name="Tian J.H."/>
            <person name="Sheng Y."/>
            <person name="Liu T."/>
            <person name="Pan Y.S."/>
            <person name="Xia L.Y."/>
            <person name="Li J."/>
            <person name="Zhao F."/>
            <person name="Cao W.C."/>
        </authorList>
    </citation>
    <scope>NUCLEOTIDE SEQUENCE [LARGE SCALE GENOMIC DNA]</scope>
    <source>
        <strain evidence="1">Iper-2018</strain>
    </source>
</reference>
<evidence type="ECO:0000313" key="1">
    <source>
        <dbReference type="EMBL" id="KAG0409710.1"/>
    </source>
</evidence>
<gene>
    <name evidence="1" type="ORF">HPB47_013182</name>
</gene>
<protein>
    <submittedName>
        <fullName evidence="1">Uncharacterized protein</fullName>
    </submittedName>
</protein>
<dbReference type="Proteomes" id="UP000805193">
    <property type="component" value="Unassembled WGS sequence"/>
</dbReference>
<proteinExistence type="predicted"/>
<name>A0AC60NRG5_IXOPE</name>
<evidence type="ECO:0000313" key="2">
    <source>
        <dbReference type="Proteomes" id="UP000805193"/>
    </source>
</evidence>
<keyword evidence="2" id="KW-1185">Reference proteome</keyword>